<dbReference type="RefSeq" id="WP_008513904.1">
    <property type="nucleotide sequence ID" value="NZ_ACJM01000001.1"/>
</dbReference>
<dbReference type="GO" id="GO:0005524">
    <property type="term" value="F:ATP binding"/>
    <property type="evidence" value="ECO:0007669"/>
    <property type="project" value="UniProtKB-UniRule"/>
</dbReference>
<dbReference type="eggNOG" id="COG0189">
    <property type="taxonomic scope" value="Bacteria"/>
</dbReference>
<feature type="domain" description="ATP-grasp" evidence="2">
    <location>
        <begin position="195"/>
        <end position="433"/>
    </location>
</feature>
<evidence type="ECO:0000313" key="4">
    <source>
        <dbReference type="Proteomes" id="UP000006443"/>
    </source>
</evidence>
<keyword evidence="4" id="KW-1185">Reference proteome</keyword>
<evidence type="ECO:0000259" key="2">
    <source>
        <dbReference type="PROSITE" id="PS50975"/>
    </source>
</evidence>
<protein>
    <recommendedName>
        <fullName evidence="2">ATP-grasp domain-containing protein</fullName>
    </recommendedName>
</protein>
<proteinExistence type="predicted"/>
<dbReference type="SUPFAM" id="SSF56059">
    <property type="entry name" value="Glutathione synthetase ATP-binding domain-like"/>
    <property type="match status" value="1"/>
</dbReference>
<organism evidence="3 4">
    <name type="scientific">Dethiobacter alkaliphilus AHT 1</name>
    <dbReference type="NCBI Taxonomy" id="555088"/>
    <lineage>
        <taxon>Bacteria</taxon>
        <taxon>Bacillati</taxon>
        <taxon>Bacillota</taxon>
        <taxon>Dethiobacteria</taxon>
        <taxon>Dethiobacterales</taxon>
        <taxon>Dethiobacteraceae</taxon>
        <taxon>Dethiobacter</taxon>
    </lineage>
</organism>
<dbReference type="Gene3D" id="3.30.470.20">
    <property type="entry name" value="ATP-grasp fold, B domain"/>
    <property type="match status" value="1"/>
</dbReference>
<dbReference type="STRING" id="555088.DealDRAFT_0148"/>
<dbReference type="Pfam" id="PF14398">
    <property type="entry name" value="ATPgrasp_YheCD"/>
    <property type="match status" value="1"/>
</dbReference>
<keyword evidence="1" id="KW-0547">Nucleotide-binding</keyword>
<reference evidence="3 4" key="1">
    <citation type="submission" date="2009-02" db="EMBL/GenBank/DDBJ databases">
        <title>Sequencing of the draft genome and assembly of Dethiobacter alkaliphilus AHT 1.</title>
        <authorList>
            <consortium name="US DOE Joint Genome Institute (JGI-PGF)"/>
            <person name="Lucas S."/>
            <person name="Copeland A."/>
            <person name="Lapidus A."/>
            <person name="Glavina del Rio T."/>
            <person name="Dalin E."/>
            <person name="Tice H."/>
            <person name="Bruce D."/>
            <person name="Goodwin L."/>
            <person name="Pitluck S."/>
            <person name="Larimer F."/>
            <person name="Land M.L."/>
            <person name="Hauser L."/>
            <person name="Muyzer G."/>
        </authorList>
    </citation>
    <scope>NUCLEOTIDE SEQUENCE [LARGE SCALE GENOMIC DNA]</scope>
    <source>
        <strain evidence="3 4">AHT 1</strain>
    </source>
</reference>
<dbReference type="GO" id="GO:0046872">
    <property type="term" value="F:metal ion binding"/>
    <property type="evidence" value="ECO:0007669"/>
    <property type="project" value="InterPro"/>
</dbReference>
<gene>
    <name evidence="3" type="ORF">DealDRAFT_0148</name>
</gene>
<comment type="caution">
    <text evidence="3">The sequence shown here is derived from an EMBL/GenBank/DDBJ whole genome shotgun (WGS) entry which is preliminary data.</text>
</comment>
<name>C0GCD9_DETAL</name>
<sequence>MNNLIKILPDEQFQNRITLSSRLVGQERKITYVRFGSRCCEVSVYVSPELAKNEALLSSNVIRALQVPLQPLYMLKIRQYEMEFGPYIGLLAFRKKANLDEYISNLTNYLYDYQSIGGAVLAFSAEGVDTEKQLIDGYIYNPDLNEWEQGLYPFPASLFKRAGMRKSLRDHFHSLLGQRIFNSYIFNKWEMHTWLSNFETTKPYLPETILYETAKDALWFLKTYNEAFIKPISGSQGEGILTAKKIGNHYVFKFREEGNIQKKIIETQEEAMAFMKRLLRKDAYIIQQPLSLLKHEDRVIDFRMLLVKDQNGKWEDFNLITRFGKSGSYVSNISDGGSAELAMSTFTGIFSLSAERAYKFRQEIAQVCIDAALNLEKCGIHVGNLGIDVAIDQDFKIWIIEINNKDPNHTISIDANDRQTFYQIKKANMLYAKFLAGFGEEQV</sequence>
<dbReference type="AlphaFoldDB" id="C0GCD9"/>
<dbReference type="InterPro" id="IPR026838">
    <property type="entry name" value="YheC/D"/>
</dbReference>
<dbReference type="PROSITE" id="PS50975">
    <property type="entry name" value="ATP_GRASP"/>
    <property type="match status" value="1"/>
</dbReference>
<dbReference type="Proteomes" id="UP000006443">
    <property type="component" value="Unassembled WGS sequence"/>
</dbReference>
<dbReference type="InterPro" id="IPR011761">
    <property type="entry name" value="ATP-grasp"/>
</dbReference>
<accession>C0GCD9</accession>
<evidence type="ECO:0000256" key="1">
    <source>
        <dbReference type="PROSITE-ProRule" id="PRU00409"/>
    </source>
</evidence>
<dbReference type="EMBL" id="ACJM01000001">
    <property type="protein sequence ID" value="EEG78874.1"/>
    <property type="molecule type" value="Genomic_DNA"/>
</dbReference>
<keyword evidence="1" id="KW-0067">ATP-binding</keyword>
<evidence type="ECO:0000313" key="3">
    <source>
        <dbReference type="EMBL" id="EEG78874.1"/>
    </source>
</evidence>